<accession>A0A2I0B2T9</accession>
<sequence>MTPPEGKIAVCLHHLRGGLFLPFQSEFVNVLNYFGIVPMQLPPNAVTMIYCLAKELRRRQIPWNVEIFKVVFRWEVNPRLRGCFVLKGRFCQAFKVRDTGFADWYKRFFFVDLRGVRFSEPRRVREERFLGEGVGFEDPHFREVDEIRKCVHDAEDYLRDLELEVREYTGESWQFRVSFFSFLVRMLILFFLIGVLGQPELELGWFRLRQIGNKRVPHDRPGPSHLPAKRRRVVSGDLGEGSSVAPRSLDEGEDDLAYIDEIQVSDDPEDRPERCRGEIGSDVEASDSAGPSVEEPMEDVRREPPRSVPEGRVDSATRLGARAVYLVEQLAREAMAQERKAKENELRYLESERQCLESERLRLLAEKQLRSAMRGMDESRCRESELQRLLERSLDESDRSREQGVFEFWRSLEFKTFMKGALENSVDMLGSALLDRGLVSREDLEGLDMNECILAGSRSYHCKFFDMFAEEMERMFAFVSDVKAVIPPTKAEMAGVVERVHVPEGNSSPHGEGFSGGILSDPLAVTPLRSRDPLEDVPRTPGADLVVDSDPESFEDGH</sequence>
<keyword evidence="1" id="KW-0175">Coiled coil</keyword>
<organism evidence="5 6">
    <name type="scientific">Apostasia shenzhenica</name>
    <dbReference type="NCBI Taxonomy" id="1088818"/>
    <lineage>
        <taxon>Eukaryota</taxon>
        <taxon>Viridiplantae</taxon>
        <taxon>Streptophyta</taxon>
        <taxon>Embryophyta</taxon>
        <taxon>Tracheophyta</taxon>
        <taxon>Spermatophyta</taxon>
        <taxon>Magnoliopsida</taxon>
        <taxon>Liliopsida</taxon>
        <taxon>Asparagales</taxon>
        <taxon>Orchidaceae</taxon>
        <taxon>Apostasioideae</taxon>
        <taxon>Apostasia</taxon>
    </lineage>
</organism>
<dbReference type="AlphaFoldDB" id="A0A2I0B2T9"/>
<keyword evidence="6" id="KW-1185">Reference proteome</keyword>
<dbReference type="Proteomes" id="UP000236161">
    <property type="component" value="Unassembled WGS sequence"/>
</dbReference>
<feature type="coiled-coil region" evidence="1">
    <location>
        <begin position="327"/>
        <end position="366"/>
    </location>
</feature>
<dbReference type="InterPro" id="IPR007321">
    <property type="entry name" value="Transposase_28"/>
</dbReference>
<gene>
    <name evidence="5" type="ORF">AXF42_Ash014992</name>
</gene>
<feature type="region of interest" description="Disordered" evidence="2">
    <location>
        <begin position="216"/>
        <end position="250"/>
    </location>
</feature>
<proteinExistence type="predicted"/>
<feature type="region of interest" description="Disordered" evidence="2">
    <location>
        <begin position="262"/>
        <end position="312"/>
    </location>
</feature>
<keyword evidence="3" id="KW-0472">Membrane</keyword>
<evidence type="ECO:0000256" key="2">
    <source>
        <dbReference type="SAM" id="MobiDB-lite"/>
    </source>
</evidence>
<feature type="compositionally biased region" description="Acidic residues" evidence="2">
    <location>
        <begin position="547"/>
        <end position="558"/>
    </location>
</feature>
<feature type="compositionally biased region" description="Basic and acidic residues" evidence="2">
    <location>
        <begin position="529"/>
        <end position="538"/>
    </location>
</feature>
<evidence type="ECO:0000256" key="1">
    <source>
        <dbReference type="SAM" id="Coils"/>
    </source>
</evidence>
<protein>
    <recommendedName>
        <fullName evidence="4">Transposase (putative) gypsy type domain-containing protein</fullName>
    </recommendedName>
</protein>
<feature type="transmembrane region" description="Helical" evidence="3">
    <location>
        <begin position="177"/>
        <end position="197"/>
    </location>
</feature>
<reference evidence="5 6" key="1">
    <citation type="journal article" date="2017" name="Nature">
        <title>The Apostasia genome and the evolution of orchids.</title>
        <authorList>
            <person name="Zhang G.Q."/>
            <person name="Liu K.W."/>
            <person name="Li Z."/>
            <person name="Lohaus R."/>
            <person name="Hsiao Y.Y."/>
            <person name="Niu S.C."/>
            <person name="Wang J.Y."/>
            <person name="Lin Y.C."/>
            <person name="Xu Q."/>
            <person name="Chen L.J."/>
            <person name="Yoshida K."/>
            <person name="Fujiwara S."/>
            <person name="Wang Z.W."/>
            <person name="Zhang Y.Q."/>
            <person name="Mitsuda N."/>
            <person name="Wang M."/>
            <person name="Liu G.H."/>
            <person name="Pecoraro L."/>
            <person name="Huang H.X."/>
            <person name="Xiao X.J."/>
            <person name="Lin M."/>
            <person name="Wu X.Y."/>
            <person name="Wu W.L."/>
            <person name="Chen Y.Y."/>
            <person name="Chang S.B."/>
            <person name="Sakamoto S."/>
            <person name="Ohme-Takagi M."/>
            <person name="Yagi M."/>
            <person name="Zeng S.J."/>
            <person name="Shen C.Y."/>
            <person name="Yeh C.M."/>
            <person name="Luo Y.B."/>
            <person name="Tsai W.C."/>
            <person name="Van de Peer Y."/>
            <person name="Liu Z.J."/>
        </authorList>
    </citation>
    <scope>NUCLEOTIDE SEQUENCE [LARGE SCALE GENOMIC DNA]</scope>
    <source>
        <strain evidence="6">cv. Shenzhen</strain>
        <tissue evidence="5">Stem</tissue>
    </source>
</reference>
<keyword evidence="3" id="KW-0812">Transmembrane</keyword>
<evidence type="ECO:0000259" key="4">
    <source>
        <dbReference type="Pfam" id="PF04195"/>
    </source>
</evidence>
<keyword evidence="3" id="KW-1133">Transmembrane helix</keyword>
<feature type="compositionally biased region" description="Basic and acidic residues" evidence="2">
    <location>
        <begin position="298"/>
        <end position="312"/>
    </location>
</feature>
<evidence type="ECO:0000256" key="3">
    <source>
        <dbReference type="SAM" id="Phobius"/>
    </source>
</evidence>
<evidence type="ECO:0000313" key="5">
    <source>
        <dbReference type="EMBL" id="PKA62108.1"/>
    </source>
</evidence>
<dbReference type="EMBL" id="KZ451919">
    <property type="protein sequence ID" value="PKA62108.1"/>
    <property type="molecule type" value="Genomic_DNA"/>
</dbReference>
<evidence type="ECO:0000313" key="6">
    <source>
        <dbReference type="Proteomes" id="UP000236161"/>
    </source>
</evidence>
<feature type="region of interest" description="Disordered" evidence="2">
    <location>
        <begin position="505"/>
        <end position="558"/>
    </location>
</feature>
<feature type="transmembrane region" description="Helical" evidence="3">
    <location>
        <begin position="30"/>
        <end position="53"/>
    </location>
</feature>
<feature type="domain" description="Transposase (putative) gypsy type" evidence="4">
    <location>
        <begin position="11"/>
        <end position="72"/>
    </location>
</feature>
<name>A0A2I0B2T9_9ASPA</name>
<dbReference type="Pfam" id="PF04195">
    <property type="entry name" value="Transposase_28"/>
    <property type="match status" value="1"/>
</dbReference>